<dbReference type="EMBL" id="NCKW01020185">
    <property type="protein sequence ID" value="POM58642.1"/>
    <property type="molecule type" value="Genomic_DNA"/>
</dbReference>
<keyword evidence="2" id="KW-1185">Reference proteome</keyword>
<sequence length="77" mass="8739">MVSLSRLLNTRKNSGRFRNNIYNVDETAIYFDTPLKHIWAERSRKGSAKVKCADKHSARLTAVMTIRADGVAKSMKL</sequence>
<name>A0A2P4WZC3_9STRA</name>
<evidence type="ECO:0000313" key="1">
    <source>
        <dbReference type="EMBL" id="POM58642.1"/>
    </source>
</evidence>
<gene>
    <name evidence="1" type="ORF">PHPALM_36682</name>
</gene>
<proteinExistence type="predicted"/>
<dbReference type="OrthoDB" id="129077at2759"/>
<reference evidence="1 2" key="1">
    <citation type="journal article" date="2017" name="Genome Biol. Evol.">
        <title>Phytophthora megakarya and P. palmivora, closely related causal agents of cacao black pod rot, underwent increases in genome sizes and gene numbers by different mechanisms.</title>
        <authorList>
            <person name="Ali S.S."/>
            <person name="Shao J."/>
            <person name="Lary D.J."/>
            <person name="Kronmiller B."/>
            <person name="Shen D."/>
            <person name="Strem M.D."/>
            <person name="Amoako-Attah I."/>
            <person name="Akrofi A.Y."/>
            <person name="Begoude B.A."/>
            <person name="Ten Hoopen G.M."/>
            <person name="Coulibaly K."/>
            <person name="Kebe B.I."/>
            <person name="Melnick R.L."/>
            <person name="Guiltinan M.J."/>
            <person name="Tyler B.M."/>
            <person name="Meinhardt L.W."/>
            <person name="Bailey B.A."/>
        </authorList>
    </citation>
    <scope>NUCLEOTIDE SEQUENCE [LARGE SCALE GENOMIC DNA]</scope>
    <source>
        <strain evidence="2">sbr112.9</strain>
    </source>
</reference>
<dbReference type="AlphaFoldDB" id="A0A2P4WZC3"/>
<dbReference type="Proteomes" id="UP000237271">
    <property type="component" value="Unassembled WGS sequence"/>
</dbReference>
<accession>A0A2P4WZC3</accession>
<comment type="caution">
    <text evidence="1">The sequence shown here is derived from an EMBL/GenBank/DDBJ whole genome shotgun (WGS) entry which is preliminary data.</text>
</comment>
<evidence type="ECO:0000313" key="2">
    <source>
        <dbReference type="Proteomes" id="UP000237271"/>
    </source>
</evidence>
<protein>
    <submittedName>
        <fullName evidence="1">Uncharacterized protein</fullName>
    </submittedName>
</protein>
<organism evidence="1 2">
    <name type="scientific">Phytophthora palmivora</name>
    <dbReference type="NCBI Taxonomy" id="4796"/>
    <lineage>
        <taxon>Eukaryota</taxon>
        <taxon>Sar</taxon>
        <taxon>Stramenopiles</taxon>
        <taxon>Oomycota</taxon>
        <taxon>Peronosporomycetes</taxon>
        <taxon>Peronosporales</taxon>
        <taxon>Peronosporaceae</taxon>
        <taxon>Phytophthora</taxon>
    </lineage>
</organism>